<dbReference type="InterPro" id="IPR036691">
    <property type="entry name" value="Endo/exonu/phosph_ase_sf"/>
</dbReference>
<keyword evidence="1" id="KW-0695">RNA-directed DNA polymerase</keyword>
<protein>
    <submittedName>
        <fullName evidence="1">RNA-directed DNA polymerase, eukaryota, reverse transcriptase zinc-binding domain protein</fullName>
    </submittedName>
</protein>
<dbReference type="AlphaFoldDB" id="A0A6L2MD37"/>
<sequence>PSGASDRVNPVSSFASVFQTTKKKIVKLTELRNDKVVEGAKVAIPLVAVEEGRKEYARALIKVSLEKVLIESIVISIRKSDGIRITKPALNLRYRRVKKGESFKSQQALKSADHGVETIKINAASVPNVNSGSFKSTSPSKVPEVTLKNSFASLSEDDASTWGDDSTWNNAKKVLNVINASDMEEAEELVLEETNGKRIAGNHMFFAIGIGLLTDLFALKEIHTRIWLKSERKELFCTFVYAHNRYIPRCALWESLCLHKDYVRDRPWCILGNFNVDVFLDDMASGSSSIDIAMRDFKECANDIEVMDVQHSDL</sequence>
<keyword evidence="1" id="KW-0808">Transferase</keyword>
<dbReference type="EMBL" id="BKCJ010006386">
    <property type="protein sequence ID" value="GEU71881.1"/>
    <property type="molecule type" value="Genomic_DNA"/>
</dbReference>
<name>A0A6L2MD37_TANCI</name>
<gene>
    <name evidence="1" type="ORF">Tci_043859</name>
</gene>
<proteinExistence type="predicted"/>
<dbReference type="GO" id="GO:0003964">
    <property type="term" value="F:RNA-directed DNA polymerase activity"/>
    <property type="evidence" value="ECO:0007669"/>
    <property type="project" value="UniProtKB-KW"/>
</dbReference>
<evidence type="ECO:0000313" key="1">
    <source>
        <dbReference type="EMBL" id="GEU71881.1"/>
    </source>
</evidence>
<dbReference type="SUPFAM" id="SSF56219">
    <property type="entry name" value="DNase I-like"/>
    <property type="match status" value="1"/>
</dbReference>
<feature type="non-terminal residue" evidence="1">
    <location>
        <position position="1"/>
    </location>
</feature>
<keyword evidence="1" id="KW-0548">Nucleotidyltransferase</keyword>
<comment type="caution">
    <text evidence="1">The sequence shown here is derived from an EMBL/GenBank/DDBJ whole genome shotgun (WGS) entry which is preliminary data.</text>
</comment>
<accession>A0A6L2MD37</accession>
<organism evidence="1">
    <name type="scientific">Tanacetum cinerariifolium</name>
    <name type="common">Dalmatian daisy</name>
    <name type="synonym">Chrysanthemum cinerariifolium</name>
    <dbReference type="NCBI Taxonomy" id="118510"/>
    <lineage>
        <taxon>Eukaryota</taxon>
        <taxon>Viridiplantae</taxon>
        <taxon>Streptophyta</taxon>
        <taxon>Embryophyta</taxon>
        <taxon>Tracheophyta</taxon>
        <taxon>Spermatophyta</taxon>
        <taxon>Magnoliopsida</taxon>
        <taxon>eudicotyledons</taxon>
        <taxon>Gunneridae</taxon>
        <taxon>Pentapetalae</taxon>
        <taxon>asterids</taxon>
        <taxon>campanulids</taxon>
        <taxon>Asterales</taxon>
        <taxon>Asteraceae</taxon>
        <taxon>Asteroideae</taxon>
        <taxon>Anthemideae</taxon>
        <taxon>Anthemidinae</taxon>
        <taxon>Tanacetum</taxon>
    </lineage>
</organism>
<reference evidence="1" key="1">
    <citation type="journal article" date="2019" name="Sci. Rep.">
        <title>Draft genome of Tanacetum cinerariifolium, the natural source of mosquito coil.</title>
        <authorList>
            <person name="Yamashiro T."/>
            <person name="Shiraishi A."/>
            <person name="Satake H."/>
            <person name="Nakayama K."/>
        </authorList>
    </citation>
    <scope>NUCLEOTIDE SEQUENCE</scope>
</reference>